<dbReference type="Pfam" id="PF18545">
    <property type="entry name" value="HalOD1"/>
    <property type="match status" value="1"/>
</dbReference>
<keyword evidence="4" id="KW-1185">Reference proteome</keyword>
<feature type="region of interest" description="Disordered" evidence="1">
    <location>
        <begin position="1"/>
        <end position="26"/>
    </location>
</feature>
<feature type="domain" description="Halobacterial output" evidence="2">
    <location>
        <begin position="26"/>
        <end position="98"/>
    </location>
</feature>
<dbReference type="RefSeq" id="WP_248650032.1">
    <property type="nucleotide sequence ID" value="NZ_CP096659.1"/>
</dbReference>
<evidence type="ECO:0000313" key="3">
    <source>
        <dbReference type="EMBL" id="UPV73982.1"/>
    </source>
</evidence>
<proteinExistence type="predicted"/>
<evidence type="ECO:0000259" key="2">
    <source>
        <dbReference type="Pfam" id="PF18545"/>
    </source>
</evidence>
<dbReference type="KEGG" id="halx:M0R89_15760"/>
<gene>
    <name evidence="3" type="ORF">M0R89_15760</name>
</gene>
<feature type="compositionally biased region" description="Polar residues" evidence="1">
    <location>
        <begin position="1"/>
        <end position="14"/>
    </location>
</feature>
<evidence type="ECO:0000256" key="1">
    <source>
        <dbReference type="SAM" id="MobiDB-lite"/>
    </source>
</evidence>
<protein>
    <recommendedName>
        <fullName evidence="2">Halobacterial output domain-containing protein</fullName>
    </recommendedName>
</protein>
<dbReference type="AlphaFoldDB" id="A0A8U0HS96"/>
<reference evidence="3 4" key="1">
    <citation type="submission" date="2022-04" db="EMBL/GenBank/DDBJ databases">
        <title>Diverse halophilic archaea isolated from saline environments.</title>
        <authorList>
            <person name="Cui H.-L."/>
        </authorList>
    </citation>
    <scope>NUCLEOTIDE SEQUENCE [LARGE SCALE GENOMIC DNA]</scope>
    <source>
        <strain evidence="3 4">XZYJT49</strain>
    </source>
</reference>
<organism evidence="3 4">
    <name type="scientific">Halorussus limi</name>
    <dbReference type="NCBI Taxonomy" id="2938695"/>
    <lineage>
        <taxon>Archaea</taxon>
        <taxon>Methanobacteriati</taxon>
        <taxon>Methanobacteriota</taxon>
        <taxon>Stenosarchaea group</taxon>
        <taxon>Halobacteria</taxon>
        <taxon>Halobacteriales</taxon>
        <taxon>Haladaptataceae</taxon>
        <taxon>Halorussus</taxon>
    </lineage>
</organism>
<name>A0A8U0HS96_9EURY</name>
<dbReference type="Proteomes" id="UP000830729">
    <property type="component" value="Chromosome"/>
</dbReference>
<accession>A0A8U0HS96</accession>
<dbReference type="InterPro" id="IPR040624">
    <property type="entry name" value="HalOD1"/>
</dbReference>
<sequence length="99" mass="10612">MNGDESTSLHSETAQDPVVTSEVGDGESVAEAIVTAVSSASDADERELRPLYDTIDPDALDALFRPVRSDVSHQREGRVAFEYGGHEVCVESGGTVRVY</sequence>
<evidence type="ECO:0000313" key="4">
    <source>
        <dbReference type="Proteomes" id="UP000830729"/>
    </source>
</evidence>
<dbReference type="GeneID" id="72186685"/>
<dbReference type="EMBL" id="CP096659">
    <property type="protein sequence ID" value="UPV73982.1"/>
    <property type="molecule type" value="Genomic_DNA"/>
</dbReference>